<dbReference type="PANTHER" id="PTHR30386:SF19">
    <property type="entry name" value="MULTIDRUG EXPORT PROTEIN EMRA-RELATED"/>
    <property type="match status" value="1"/>
</dbReference>
<feature type="coiled-coil region" evidence="2">
    <location>
        <begin position="94"/>
        <end position="180"/>
    </location>
</feature>
<keyword evidence="2" id="KW-0175">Coiled coil</keyword>
<sequence>MDRGVRRADSARRRRLVRWALFLLLPIVLIAGGYVYVTGGAVMSTDNAYLQADKVGVSTDVSGIVQAIEVHDNQPVKAGDVLFTLDDQPFRLALQRAEAQVGITRNDLNALKANYRDMQEQIRQAHADVEFYDREFRRQQDLTRQQYAAQATFDTARHNLTTAQQKVASLEQQLAAIAANLNGDPDQPIEQHPRYLEAIAQRDEAARELAHTSVRAPMDGVVTQVPSLQPGQYLESATPAFSLVATDHMWIEANPKETELTYVRPGQTATVTVDTYPGVEWHGTVDSVSPASGAQFSLLPAQNTSGNWVKVVQRIPIRVRIDTADKTLPPLRAGMSAVVDVDTGHARGLPHFLAALFGESRSS</sequence>
<evidence type="ECO:0000259" key="4">
    <source>
        <dbReference type="Pfam" id="PF25917"/>
    </source>
</evidence>
<feature type="domain" description="Multidrug resistance protein MdtA-like barrel-sandwich hybrid" evidence="4">
    <location>
        <begin position="54"/>
        <end position="244"/>
    </location>
</feature>
<dbReference type="InterPro" id="IPR058634">
    <property type="entry name" value="AaeA-lik-b-barrel"/>
</dbReference>
<feature type="domain" description="p-hydroxybenzoic acid efflux pump subunit AaeA-like beta-barrel" evidence="5">
    <location>
        <begin position="250"/>
        <end position="341"/>
    </location>
</feature>
<keyword evidence="3" id="KW-1133">Transmembrane helix</keyword>
<dbReference type="Pfam" id="PF25917">
    <property type="entry name" value="BSH_RND"/>
    <property type="match status" value="1"/>
</dbReference>
<dbReference type="InterPro" id="IPR050739">
    <property type="entry name" value="MFP"/>
</dbReference>
<evidence type="ECO:0000313" key="6">
    <source>
        <dbReference type="EMBL" id="MBP2293814.1"/>
    </source>
</evidence>
<dbReference type="EMBL" id="JAGINP010000012">
    <property type="protein sequence ID" value="MBP2293814.1"/>
    <property type="molecule type" value="Genomic_DNA"/>
</dbReference>
<dbReference type="Gene3D" id="2.40.30.170">
    <property type="match status" value="1"/>
</dbReference>
<dbReference type="InterPro" id="IPR058625">
    <property type="entry name" value="MdtA-like_BSH"/>
</dbReference>
<comment type="subcellular location">
    <subcellularLocation>
        <location evidence="1">Cell envelope</location>
    </subcellularLocation>
</comment>
<dbReference type="Gene3D" id="2.40.50.100">
    <property type="match status" value="1"/>
</dbReference>
<keyword evidence="7" id="KW-1185">Reference proteome</keyword>
<accession>A0ABS4SMN8</accession>
<dbReference type="RefSeq" id="WP_307419884.1">
    <property type="nucleotide sequence ID" value="NZ_JAGINP010000012.1"/>
</dbReference>
<dbReference type="Proteomes" id="UP000781958">
    <property type="component" value="Unassembled WGS sequence"/>
</dbReference>
<dbReference type="Gene3D" id="1.10.287.470">
    <property type="entry name" value="Helix hairpin bin"/>
    <property type="match status" value="1"/>
</dbReference>
<keyword evidence="3" id="KW-0812">Transmembrane</keyword>
<keyword evidence="3" id="KW-0472">Membrane</keyword>
<evidence type="ECO:0000256" key="3">
    <source>
        <dbReference type="SAM" id="Phobius"/>
    </source>
</evidence>
<comment type="caution">
    <text evidence="6">The sequence shown here is derived from an EMBL/GenBank/DDBJ whole genome shotgun (WGS) entry which is preliminary data.</text>
</comment>
<proteinExistence type="predicted"/>
<dbReference type="Pfam" id="PF25963">
    <property type="entry name" value="Beta-barrel_AAEA"/>
    <property type="match status" value="1"/>
</dbReference>
<organism evidence="6 7">
    <name type="scientific">Azospirillum rugosum</name>
    <dbReference type="NCBI Taxonomy" id="416170"/>
    <lineage>
        <taxon>Bacteria</taxon>
        <taxon>Pseudomonadati</taxon>
        <taxon>Pseudomonadota</taxon>
        <taxon>Alphaproteobacteria</taxon>
        <taxon>Rhodospirillales</taxon>
        <taxon>Azospirillaceae</taxon>
        <taxon>Azospirillum</taxon>
    </lineage>
</organism>
<evidence type="ECO:0000256" key="1">
    <source>
        <dbReference type="ARBA" id="ARBA00004196"/>
    </source>
</evidence>
<evidence type="ECO:0000313" key="7">
    <source>
        <dbReference type="Proteomes" id="UP000781958"/>
    </source>
</evidence>
<evidence type="ECO:0000259" key="5">
    <source>
        <dbReference type="Pfam" id="PF25963"/>
    </source>
</evidence>
<evidence type="ECO:0000256" key="2">
    <source>
        <dbReference type="SAM" id="Coils"/>
    </source>
</evidence>
<dbReference type="PANTHER" id="PTHR30386">
    <property type="entry name" value="MEMBRANE FUSION SUBUNIT OF EMRAB-TOLC MULTIDRUG EFFLUX PUMP"/>
    <property type="match status" value="1"/>
</dbReference>
<name>A0ABS4SMN8_9PROT</name>
<dbReference type="SUPFAM" id="SSF111369">
    <property type="entry name" value="HlyD-like secretion proteins"/>
    <property type="match status" value="1"/>
</dbReference>
<reference evidence="6 7" key="1">
    <citation type="submission" date="2021-03" db="EMBL/GenBank/DDBJ databases">
        <title>Genomic Encyclopedia of Type Strains, Phase III (KMG-III): the genomes of soil and plant-associated and newly described type strains.</title>
        <authorList>
            <person name="Whitman W."/>
        </authorList>
    </citation>
    <scope>NUCLEOTIDE SEQUENCE [LARGE SCALE GENOMIC DNA]</scope>
    <source>
        <strain evidence="6 7">IMMIB AFH-6</strain>
    </source>
</reference>
<protein>
    <submittedName>
        <fullName evidence="6">Membrane fusion protein (Multidrug efflux system)</fullName>
    </submittedName>
</protein>
<feature type="transmembrane region" description="Helical" evidence="3">
    <location>
        <begin position="16"/>
        <end position="37"/>
    </location>
</feature>
<gene>
    <name evidence="6" type="ORF">J2851_003598</name>
</gene>